<name>A0ABQ5HD10_9ASTR</name>
<organism evidence="1 2">
    <name type="scientific">Tanacetum coccineum</name>
    <dbReference type="NCBI Taxonomy" id="301880"/>
    <lineage>
        <taxon>Eukaryota</taxon>
        <taxon>Viridiplantae</taxon>
        <taxon>Streptophyta</taxon>
        <taxon>Embryophyta</taxon>
        <taxon>Tracheophyta</taxon>
        <taxon>Spermatophyta</taxon>
        <taxon>Magnoliopsida</taxon>
        <taxon>eudicotyledons</taxon>
        <taxon>Gunneridae</taxon>
        <taxon>Pentapetalae</taxon>
        <taxon>asterids</taxon>
        <taxon>campanulids</taxon>
        <taxon>Asterales</taxon>
        <taxon>Asteraceae</taxon>
        <taxon>Asteroideae</taxon>
        <taxon>Anthemideae</taxon>
        <taxon>Anthemidinae</taxon>
        <taxon>Tanacetum</taxon>
    </lineage>
</organism>
<keyword evidence="2" id="KW-1185">Reference proteome</keyword>
<sequence length="75" mass="8558">MMKESHSKEAKTKKMVKAKENALDAKIQIISSENVQNHQETKTKGLLLEDLGAIAVKTRKTRVKTKLVSWIKHQM</sequence>
<proteinExistence type="predicted"/>
<feature type="non-terminal residue" evidence="1">
    <location>
        <position position="75"/>
    </location>
</feature>
<dbReference type="EMBL" id="BQNB010019412">
    <property type="protein sequence ID" value="GJT85028.1"/>
    <property type="molecule type" value="Genomic_DNA"/>
</dbReference>
<accession>A0ABQ5HD10</accession>
<evidence type="ECO:0000313" key="1">
    <source>
        <dbReference type="EMBL" id="GJT85028.1"/>
    </source>
</evidence>
<evidence type="ECO:0000313" key="2">
    <source>
        <dbReference type="Proteomes" id="UP001151760"/>
    </source>
</evidence>
<comment type="caution">
    <text evidence="1">The sequence shown here is derived from an EMBL/GenBank/DDBJ whole genome shotgun (WGS) entry which is preliminary data.</text>
</comment>
<protein>
    <submittedName>
        <fullName evidence="1">Uncharacterized protein</fullName>
    </submittedName>
</protein>
<reference evidence="1" key="2">
    <citation type="submission" date="2022-01" db="EMBL/GenBank/DDBJ databases">
        <authorList>
            <person name="Yamashiro T."/>
            <person name="Shiraishi A."/>
            <person name="Satake H."/>
            <person name="Nakayama K."/>
        </authorList>
    </citation>
    <scope>NUCLEOTIDE SEQUENCE</scope>
</reference>
<dbReference type="Proteomes" id="UP001151760">
    <property type="component" value="Unassembled WGS sequence"/>
</dbReference>
<reference evidence="1" key="1">
    <citation type="journal article" date="2022" name="Int. J. Mol. Sci.">
        <title>Draft Genome of Tanacetum Coccineum: Genomic Comparison of Closely Related Tanacetum-Family Plants.</title>
        <authorList>
            <person name="Yamashiro T."/>
            <person name="Shiraishi A."/>
            <person name="Nakayama K."/>
            <person name="Satake H."/>
        </authorList>
    </citation>
    <scope>NUCLEOTIDE SEQUENCE</scope>
</reference>
<gene>
    <name evidence="1" type="ORF">Tco_1066745</name>
</gene>